<keyword evidence="2" id="KW-1185">Reference proteome</keyword>
<name>A0ABN7AGZ5_9HEMI</name>
<sequence>MLTNDQDTNDQDNGSRLRLQGNMFCENYYQHAIPHAFLAYQGPGHIFHEVLLQLVLVSLLCSPTSLSPQQQHEGLLPTYWCQLKISGAASRYV</sequence>
<evidence type="ECO:0000313" key="2">
    <source>
        <dbReference type="Proteomes" id="UP001307889"/>
    </source>
</evidence>
<proteinExistence type="predicted"/>
<evidence type="ECO:0000313" key="1">
    <source>
        <dbReference type="EMBL" id="BES91509.1"/>
    </source>
</evidence>
<gene>
    <name evidence="1" type="ORF">NTJ_04317</name>
</gene>
<accession>A0ABN7AGZ5</accession>
<dbReference type="Proteomes" id="UP001307889">
    <property type="component" value="Chromosome 2"/>
</dbReference>
<dbReference type="EMBL" id="AP028910">
    <property type="protein sequence ID" value="BES91509.1"/>
    <property type="molecule type" value="Genomic_DNA"/>
</dbReference>
<protein>
    <submittedName>
        <fullName evidence="1">Uncharacterized protein</fullName>
    </submittedName>
</protein>
<organism evidence="1 2">
    <name type="scientific">Nesidiocoris tenuis</name>
    <dbReference type="NCBI Taxonomy" id="355587"/>
    <lineage>
        <taxon>Eukaryota</taxon>
        <taxon>Metazoa</taxon>
        <taxon>Ecdysozoa</taxon>
        <taxon>Arthropoda</taxon>
        <taxon>Hexapoda</taxon>
        <taxon>Insecta</taxon>
        <taxon>Pterygota</taxon>
        <taxon>Neoptera</taxon>
        <taxon>Paraneoptera</taxon>
        <taxon>Hemiptera</taxon>
        <taxon>Heteroptera</taxon>
        <taxon>Panheteroptera</taxon>
        <taxon>Cimicomorpha</taxon>
        <taxon>Miridae</taxon>
        <taxon>Dicyphina</taxon>
        <taxon>Nesidiocoris</taxon>
    </lineage>
</organism>
<reference evidence="1 2" key="1">
    <citation type="submission" date="2023-09" db="EMBL/GenBank/DDBJ databases">
        <title>Nesidiocoris tenuis whole genome shotgun sequence.</title>
        <authorList>
            <person name="Shibata T."/>
            <person name="Shimoda M."/>
            <person name="Kobayashi T."/>
            <person name="Uehara T."/>
        </authorList>
    </citation>
    <scope>NUCLEOTIDE SEQUENCE [LARGE SCALE GENOMIC DNA]</scope>
    <source>
        <strain evidence="1 2">Japan</strain>
    </source>
</reference>